<dbReference type="VEuPathDB" id="TriTrypDB:TRSC58_00137"/>
<dbReference type="RefSeq" id="XP_029238864.1">
    <property type="nucleotide sequence ID" value="XM_029381311.1"/>
</dbReference>
<dbReference type="Proteomes" id="UP000283634">
    <property type="component" value="Unassembled WGS sequence"/>
</dbReference>
<evidence type="ECO:0000313" key="2">
    <source>
        <dbReference type="Proteomes" id="UP000283634"/>
    </source>
</evidence>
<sequence>MLRRLLPTTWTAGFPAALLSNSYRVTGGSCLRRVGDWQPRTKQRHRFSKASMMESCERHQRQKKMAALRQRANEEHGLQQRQRAQLRRRCDRTAAALIHGASKGSSVSATNALATARHLLTLQEATRKAMTGGKKGRTAMFVSDKKWHG</sequence>
<reference evidence="1 2" key="1">
    <citation type="journal article" date="2018" name="BMC Genomics">
        <title>Genomic comparison of Trypanosoma conorhini and Trypanosoma rangeli to Trypanosoma cruzi strains of high and low virulence.</title>
        <authorList>
            <person name="Bradwell K.R."/>
            <person name="Koparde V.N."/>
            <person name="Matveyev A.V."/>
            <person name="Serrano M.G."/>
            <person name="Alves J.M."/>
            <person name="Parikh H."/>
            <person name="Huang B."/>
            <person name="Lee V."/>
            <person name="Espinosa-Alvarez O."/>
            <person name="Ortiz P.A."/>
            <person name="Costa-Martins A.G."/>
            <person name="Teixeira M.M."/>
            <person name="Buck G.A."/>
        </authorList>
    </citation>
    <scope>NUCLEOTIDE SEQUENCE [LARGE SCALE GENOMIC DNA]</scope>
    <source>
        <strain evidence="1 2">AM80</strain>
    </source>
</reference>
<organism evidence="1 2">
    <name type="scientific">Trypanosoma rangeli</name>
    <dbReference type="NCBI Taxonomy" id="5698"/>
    <lineage>
        <taxon>Eukaryota</taxon>
        <taxon>Discoba</taxon>
        <taxon>Euglenozoa</taxon>
        <taxon>Kinetoplastea</taxon>
        <taxon>Metakinetoplastina</taxon>
        <taxon>Trypanosomatida</taxon>
        <taxon>Trypanosomatidae</taxon>
        <taxon>Trypanosoma</taxon>
        <taxon>Herpetosoma</taxon>
    </lineage>
</organism>
<evidence type="ECO:0000313" key="1">
    <source>
        <dbReference type="EMBL" id="RNF05754.1"/>
    </source>
</evidence>
<proteinExistence type="predicted"/>
<keyword evidence="2" id="KW-1185">Reference proteome</keyword>
<dbReference type="EMBL" id="MKGL01000126">
    <property type="protein sequence ID" value="RNF05754.1"/>
    <property type="molecule type" value="Genomic_DNA"/>
</dbReference>
<dbReference type="OMA" id="FGARQHT"/>
<dbReference type="AlphaFoldDB" id="A0A3R7RK21"/>
<dbReference type="GeneID" id="40328311"/>
<gene>
    <name evidence="1" type="ORF">TraAM80_04378</name>
</gene>
<comment type="caution">
    <text evidence="1">The sequence shown here is derived from an EMBL/GenBank/DDBJ whole genome shotgun (WGS) entry which is preliminary data.</text>
</comment>
<dbReference type="OrthoDB" id="247789at2759"/>
<name>A0A3R7RK21_TRYRA</name>
<accession>A0A3R7RK21</accession>
<protein>
    <submittedName>
        <fullName evidence="1">Uncharacterized protein</fullName>
    </submittedName>
</protein>